<comment type="similarity">
    <text evidence="1 7">Belongs to the CcmH/CycL/Ccl2/NrfF family.</text>
</comment>
<evidence type="ECO:0000256" key="5">
    <source>
        <dbReference type="ARBA" id="ARBA00022748"/>
    </source>
</evidence>
<dbReference type="Proteomes" id="UP000254326">
    <property type="component" value="Unassembled WGS sequence"/>
</dbReference>
<gene>
    <name evidence="9" type="ORF">DN730_12810</name>
</gene>
<keyword evidence="10" id="KW-1185">Reference proteome</keyword>
<keyword evidence="7" id="KW-0812">Transmembrane</keyword>
<keyword evidence="7" id="KW-0472">Membrane</keyword>
<keyword evidence="2 7" id="KW-0349">Heme</keyword>
<evidence type="ECO:0000256" key="1">
    <source>
        <dbReference type="ARBA" id="ARBA00010342"/>
    </source>
</evidence>
<comment type="caution">
    <text evidence="9">The sequence shown here is derived from an EMBL/GenBank/DDBJ whole genome shotgun (WGS) entry which is preliminary data.</text>
</comment>
<keyword evidence="3 7" id="KW-0479">Metal-binding</keyword>
<keyword evidence="6 7" id="KW-0408">Iron</keyword>
<feature type="transmembrane region" description="Helical" evidence="7">
    <location>
        <begin position="96"/>
        <end position="117"/>
    </location>
</feature>
<evidence type="ECO:0000256" key="4">
    <source>
        <dbReference type="ARBA" id="ARBA00022729"/>
    </source>
</evidence>
<evidence type="ECO:0000313" key="9">
    <source>
        <dbReference type="EMBL" id="RDL43793.1"/>
    </source>
</evidence>
<accession>A0A370U7R2</accession>
<dbReference type="CDD" id="cd16378">
    <property type="entry name" value="CcmH_N"/>
    <property type="match status" value="1"/>
</dbReference>
<evidence type="ECO:0000256" key="3">
    <source>
        <dbReference type="ARBA" id="ARBA00022723"/>
    </source>
</evidence>
<keyword evidence="4 7" id="KW-0732">Signal</keyword>
<organism evidence="9 10">
    <name type="scientific">Marinomonas piezotolerans</name>
    <dbReference type="NCBI Taxonomy" id="2213058"/>
    <lineage>
        <taxon>Bacteria</taxon>
        <taxon>Pseudomonadati</taxon>
        <taxon>Pseudomonadota</taxon>
        <taxon>Gammaproteobacteria</taxon>
        <taxon>Oceanospirillales</taxon>
        <taxon>Oceanospirillaceae</taxon>
        <taxon>Marinomonas</taxon>
    </lineage>
</organism>
<proteinExistence type="inferred from homology"/>
<dbReference type="GO" id="GO:0017004">
    <property type="term" value="P:cytochrome complex assembly"/>
    <property type="evidence" value="ECO:0007669"/>
    <property type="project" value="UniProtKB-KW"/>
</dbReference>
<evidence type="ECO:0000259" key="8">
    <source>
        <dbReference type="Pfam" id="PF03918"/>
    </source>
</evidence>
<dbReference type="PANTHER" id="PTHR47870:SF1">
    <property type="entry name" value="CYTOCHROME C-TYPE BIOGENESIS PROTEIN CCMH"/>
    <property type="match status" value="1"/>
</dbReference>
<reference evidence="9 10" key="1">
    <citation type="submission" date="2018-06" db="EMBL/GenBank/DDBJ databases">
        <title>Marinomonas sp. YLB-05 draft genome sequence.</title>
        <authorList>
            <person name="Yu L."/>
            <person name="Tang X."/>
        </authorList>
    </citation>
    <scope>NUCLEOTIDE SEQUENCE [LARGE SCALE GENOMIC DNA]</scope>
    <source>
        <strain evidence="9 10">YLB-05</strain>
    </source>
</reference>
<dbReference type="InterPro" id="IPR051263">
    <property type="entry name" value="C-type_cytochrome_biogenesis"/>
</dbReference>
<evidence type="ECO:0000256" key="7">
    <source>
        <dbReference type="RuleBase" id="RU364112"/>
    </source>
</evidence>
<dbReference type="OrthoDB" id="9804975at2"/>
<evidence type="ECO:0000313" key="10">
    <source>
        <dbReference type="Proteomes" id="UP000254326"/>
    </source>
</evidence>
<dbReference type="AlphaFoldDB" id="A0A370U7R2"/>
<feature type="domain" description="CcmH/CycL/Ccl2/NrfF N-terminal" evidence="8">
    <location>
        <begin position="6"/>
        <end position="124"/>
    </location>
</feature>
<dbReference type="FunFam" id="1.10.8.640:FF:000001">
    <property type="entry name" value="Cytochrome c-type biogenesis protein"/>
    <property type="match status" value="1"/>
</dbReference>
<dbReference type="InterPro" id="IPR005616">
    <property type="entry name" value="CcmH/CycL/Ccl2/NrfF_N"/>
</dbReference>
<sequence length="128" mass="14581">MIGVVVSLGTTANEIREFESPTLEQRYYALIEELRCPKCQNQNLEDSNAGIAVDLRGQVYEMIIAGQTDQQIIDYMVARYGEFVLYRPAHKQSTLLLWYGPFALLFIGAGIFVLIMMRNRRTAKELDG</sequence>
<dbReference type="GO" id="GO:0046872">
    <property type="term" value="F:metal ion binding"/>
    <property type="evidence" value="ECO:0007669"/>
    <property type="project" value="UniProtKB-KW"/>
</dbReference>
<dbReference type="Pfam" id="PF03918">
    <property type="entry name" value="CcmH"/>
    <property type="match status" value="1"/>
</dbReference>
<dbReference type="Gene3D" id="1.10.8.640">
    <property type="entry name" value="Cytochrome C biogenesis protein"/>
    <property type="match status" value="1"/>
</dbReference>
<keyword evidence="5" id="KW-0201">Cytochrome c-type biogenesis</keyword>
<comment type="function">
    <text evidence="7">Possible subunit of a heme lyase.</text>
</comment>
<dbReference type="InterPro" id="IPR038297">
    <property type="entry name" value="CcmH/CycL/NrfF/Ccl2_sf"/>
</dbReference>
<dbReference type="PANTHER" id="PTHR47870">
    <property type="entry name" value="CYTOCHROME C-TYPE BIOGENESIS PROTEIN CCMH"/>
    <property type="match status" value="1"/>
</dbReference>
<dbReference type="GO" id="GO:0005886">
    <property type="term" value="C:plasma membrane"/>
    <property type="evidence" value="ECO:0007669"/>
    <property type="project" value="TreeGrafter"/>
</dbReference>
<evidence type="ECO:0000256" key="6">
    <source>
        <dbReference type="ARBA" id="ARBA00023004"/>
    </source>
</evidence>
<evidence type="ECO:0000256" key="2">
    <source>
        <dbReference type="ARBA" id="ARBA00022617"/>
    </source>
</evidence>
<protein>
    <recommendedName>
        <fullName evidence="7">Cytochrome c-type biogenesis protein</fullName>
    </recommendedName>
</protein>
<name>A0A370U7R2_9GAMM</name>
<keyword evidence="7" id="KW-1133">Transmembrane helix</keyword>
<dbReference type="EMBL" id="QKRA01000006">
    <property type="protein sequence ID" value="RDL43793.1"/>
    <property type="molecule type" value="Genomic_DNA"/>
</dbReference>